<dbReference type="PANTHER" id="PTHR14002">
    <property type="entry name" value="ENDOGLIN/TGF-BETA RECEPTOR TYPE III"/>
    <property type="match status" value="1"/>
</dbReference>
<dbReference type="Gene3D" id="2.60.40.4100">
    <property type="entry name" value="Zona pellucida, ZP-C domain"/>
    <property type="match status" value="1"/>
</dbReference>
<gene>
    <name evidence="4" type="primary">LOC108277699</name>
</gene>
<dbReference type="PANTHER" id="PTHR14002:SF14">
    <property type="entry name" value="SI:DKEY-103G5.3"/>
    <property type="match status" value="1"/>
</dbReference>
<dbReference type="InterPro" id="IPR001507">
    <property type="entry name" value="ZP_dom"/>
</dbReference>
<dbReference type="RefSeq" id="XP_047017319.1">
    <property type="nucleotide sequence ID" value="XM_047161363.2"/>
</dbReference>
<dbReference type="SMART" id="SM00241">
    <property type="entry name" value="ZP"/>
    <property type="match status" value="1"/>
</dbReference>
<dbReference type="InterPro" id="IPR042235">
    <property type="entry name" value="ZP-C_dom"/>
</dbReference>
<proteinExistence type="predicted"/>
<evidence type="ECO:0000313" key="3">
    <source>
        <dbReference type="Proteomes" id="UP000221080"/>
    </source>
</evidence>
<dbReference type="PROSITE" id="PS51034">
    <property type="entry name" value="ZP_2"/>
    <property type="match status" value="1"/>
</dbReference>
<organism evidence="3 4">
    <name type="scientific">Ictalurus punctatus</name>
    <name type="common">Channel catfish</name>
    <name type="synonym">Silurus punctatus</name>
    <dbReference type="NCBI Taxonomy" id="7998"/>
    <lineage>
        <taxon>Eukaryota</taxon>
        <taxon>Metazoa</taxon>
        <taxon>Chordata</taxon>
        <taxon>Craniata</taxon>
        <taxon>Vertebrata</taxon>
        <taxon>Euteleostomi</taxon>
        <taxon>Actinopterygii</taxon>
        <taxon>Neopterygii</taxon>
        <taxon>Teleostei</taxon>
        <taxon>Ostariophysi</taxon>
        <taxon>Siluriformes</taxon>
        <taxon>Ictaluridae</taxon>
        <taxon>Ictalurus</taxon>
    </lineage>
</organism>
<dbReference type="Proteomes" id="UP000221080">
    <property type="component" value="Chromosome 17"/>
</dbReference>
<dbReference type="InterPro" id="IPR055356">
    <property type="entry name" value="ZP-N"/>
</dbReference>
<protein>
    <submittedName>
        <fullName evidence="4">Zona pellucida-like domain-containing protein 1 isoform X1</fullName>
    </submittedName>
</protein>
<evidence type="ECO:0000313" key="4">
    <source>
        <dbReference type="RefSeq" id="XP_047017319.1"/>
    </source>
</evidence>
<keyword evidence="3" id="KW-1185">Reference proteome</keyword>
<dbReference type="GeneID" id="108277699"/>
<dbReference type="OrthoDB" id="9274484at2759"/>
<accession>A0A979FBY6</accession>
<keyword evidence="2" id="KW-1015">Disulfide bond</keyword>
<dbReference type="Pfam" id="PF00100">
    <property type="entry name" value="Zona_pellucida"/>
    <property type="match status" value="1"/>
</dbReference>
<reference evidence="3" key="1">
    <citation type="journal article" date="2016" name="Nat. Commun.">
        <title>The channel catfish genome sequence provides insights into the evolution of scale formation in teleosts.</title>
        <authorList>
            <person name="Liu Z."/>
            <person name="Liu S."/>
            <person name="Yao J."/>
            <person name="Bao L."/>
            <person name="Zhang J."/>
            <person name="Li Y."/>
            <person name="Jiang C."/>
            <person name="Sun L."/>
            <person name="Wang R."/>
            <person name="Zhang Y."/>
            <person name="Zhou T."/>
            <person name="Zeng Q."/>
            <person name="Fu Q."/>
            <person name="Gao S."/>
            <person name="Li N."/>
            <person name="Koren S."/>
            <person name="Jiang Y."/>
            <person name="Zimin A."/>
            <person name="Xu P."/>
            <person name="Phillippy A.M."/>
            <person name="Geng X."/>
            <person name="Song L."/>
            <person name="Sun F."/>
            <person name="Li C."/>
            <person name="Wang X."/>
            <person name="Chen A."/>
            <person name="Jin Y."/>
            <person name="Yuan Z."/>
            <person name="Yang Y."/>
            <person name="Tan S."/>
            <person name="Peatman E."/>
            <person name="Lu J."/>
            <person name="Qin Z."/>
            <person name="Dunham R."/>
            <person name="Li Z."/>
            <person name="Sonstegard T."/>
            <person name="Feng J."/>
            <person name="Danzmann R.G."/>
            <person name="Schroeder S."/>
            <person name="Scheffler B."/>
            <person name="Duke M.V."/>
            <person name="Ballard L."/>
            <person name="Kucuktas H."/>
            <person name="Kaltenboeck L."/>
            <person name="Liu H."/>
            <person name="Armbruster J."/>
            <person name="Xie Y."/>
            <person name="Kirby M.L."/>
            <person name="Tian Y."/>
            <person name="Flanagan M.E."/>
            <person name="Mu W."/>
            <person name="Waldbieser G.C."/>
        </authorList>
    </citation>
    <scope>NUCLEOTIDE SEQUENCE [LARGE SCALE GENOMIC DNA]</scope>
    <source>
        <strain evidence="3">SDA103</strain>
    </source>
</reference>
<keyword evidence="1" id="KW-0732">Signal</keyword>
<dbReference type="KEGG" id="ipu:108277699"/>
<dbReference type="Pfam" id="PF23344">
    <property type="entry name" value="ZP-N"/>
    <property type="match status" value="1"/>
</dbReference>
<reference evidence="4" key="2">
    <citation type="submission" date="2025-08" db="UniProtKB">
        <authorList>
            <consortium name="RefSeq"/>
        </authorList>
    </citation>
    <scope>IDENTIFICATION</scope>
    <source>
        <tissue evidence="4">Blood</tissue>
    </source>
</reference>
<name>A0A979FBY6_ICTPU</name>
<dbReference type="AlphaFoldDB" id="A0A979FBY6"/>
<sequence length="400" mass="43694">MLYLLCLTLVTLALQPALSLYNCSSLYERVPNNDDLQVDCGVNVIKLEVNLCTVQWAGFDPTILALNGMHNNSQCNGTIDTSVNPPVIRYQLAVNDSHGNLCRQSLQIVNEVPSASGPFSQFSTIQSVIITSYIDTPTSSAGVVSYSTDLFYRFSCRYPLEYLINDTKIVASSVSVATSDNNGSFIDTLSMNVYNDSTFFYPLVVPPRGLQLRTKVYVEVKVANLSGNFNLLLDHCYATPSPYSSNNSEQVDFFTVCNSDTRTVVLSNGVSKNSRFSFEAFRFVEHRNLDKSSVFIHCILRLCEPDKCLNIINSCTSNLGRRKRAVEVQTGQPTTATMSMGPLYTAAQTADPTASAYAGGTGLSNKIQDNMAGVVVGAIFASAGALLLILAGWFVLKKVW</sequence>
<dbReference type="InterPro" id="IPR055355">
    <property type="entry name" value="ZP-C"/>
</dbReference>
<evidence type="ECO:0000256" key="1">
    <source>
        <dbReference type="ARBA" id="ARBA00022729"/>
    </source>
</evidence>
<dbReference type="OMA" id="INLCTAQ"/>
<evidence type="ECO:0000256" key="2">
    <source>
        <dbReference type="ARBA" id="ARBA00023157"/>
    </source>
</evidence>